<name>A0A8C1L0A4_CYPCA</name>
<accession>A0A8C1L0A4</accession>
<proteinExistence type="predicted"/>
<reference evidence="2" key="2">
    <citation type="submission" date="2025-09" db="UniProtKB">
        <authorList>
            <consortium name="Ensembl"/>
        </authorList>
    </citation>
    <scope>IDENTIFICATION</scope>
</reference>
<dbReference type="Proteomes" id="UP000694427">
    <property type="component" value="Unplaced"/>
</dbReference>
<evidence type="ECO:0000313" key="2">
    <source>
        <dbReference type="Ensembl" id="ENSCCRP00010054199.1"/>
    </source>
</evidence>
<keyword evidence="3" id="KW-1185">Reference proteome</keyword>
<evidence type="ECO:0000313" key="3">
    <source>
        <dbReference type="Proteomes" id="UP000694427"/>
    </source>
</evidence>
<evidence type="ECO:0000259" key="1">
    <source>
        <dbReference type="PROSITE" id="PS50878"/>
    </source>
</evidence>
<dbReference type="InterPro" id="IPR000477">
    <property type="entry name" value="RT_dom"/>
</dbReference>
<dbReference type="AlphaFoldDB" id="A0A8C1L0A4"/>
<feature type="domain" description="Reverse transcriptase" evidence="1">
    <location>
        <begin position="23"/>
        <end position="292"/>
    </location>
</feature>
<dbReference type="CDD" id="cd01650">
    <property type="entry name" value="RT_nLTR_like"/>
    <property type="match status" value="1"/>
</dbReference>
<dbReference type="PANTHER" id="PTHR33332">
    <property type="entry name" value="REVERSE TRANSCRIPTASE DOMAIN-CONTAINING PROTEIN"/>
    <property type="match status" value="1"/>
</dbReference>
<dbReference type="PROSITE" id="PS50878">
    <property type="entry name" value="RT_POL"/>
    <property type="match status" value="1"/>
</dbReference>
<protein>
    <recommendedName>
        <fullName evidence="1">Reverse transcriptase domain-containing protein</fullName>
    </recommendedName>
</protein>
<reference evidence="2" key="1">
    <citation type="submission" date="2025-08" db="UniProtKB">
        <authorList>
            <consortium name="Ensembl"/>
        </authorList>
    </citation>
    <scope>IDENTIFICATION</scope>
</reference>
<dbReference type="Pfam" id="PF00078">
    <property type="entry name" value="RVT_1"/>
    <property type="match status" value="1"/>
</dbReference>
<dbReference type="Ensembl" id="ENSCCRT00010059373.1">
    <property type="protein sequence ID" value="ENSCCRP00010054199.1"/>
    <property type="gene ID" value="ENSCCRG00010022973.1"/>
</dbReference>
<sequence length="490" mass="55885">MDIAVIKTHSSTLIKPITHLINLSIRVGKFPQTWKTAVITPILKAGAPDKVSNYRPISILPVLSKILEKIVAEQLVDHLENNLLIYPKQFAFRPGYSTEMANCYLSENIKSSLDKGNVVGAVFIDLKQAFDTVNHEVLLNKLSTFYFSKQAIAWFTSYLESREQCVKINAEYSTTRQSTMGIPQGSILGPLLFSLYINDLPSCCKKAECQMYADDTIIYMSAKTPCVAADILTSEMEGVSLWLKNNHLTLNLKKTVSMCFSMRRKAKEKLIIRINQEEIEEVNDFKFLGVILDPGLKFDKHVKKLCKTVKTNLNCFRMIRHYIPLKAAQLFMHAMIFSHLSYCVTVWSQASQSTVKPIISLYKQALKIMDQKQMKWHHCIILKKYNLLSYDSFIKLSFIKLIFKCVNNLAPAVLCQYVTKTNTNGITTRGSANGNCRVAQRKTTFGQSSFSVKGIHFWNVLPTEIKTLTNLKPFNEKVRHWLKLNQICDH</sequence>
<organism evidence="2 3">
    <name type="scientific">Cyprinus carpio</name>
    <name type="common">Common carp</name>
    <dbReference type="NCBI Taxonomy" id="7962"/>
    <lineage>
        <taxon>Eukaryota</taxon>
        <taxon>Metazoa</taxon>
        <taxon>Chordata</taxon>
        <taxon>Craniata</taxon>
        <taxon>Vertebrata</taxon>
        <taxon>Euteleostomi</taxon>
        <taxon>Actinopterygii</taxon>
        <taxon>Neopterygii</taxon>
        <taxon>Teleostei</taxon>
        <taxon>Ostariophysi</taxon>
        <taxon>Cypriniformes</taxon>
        <taxon>Cyprinidae</taxon>
        <taxon>Cyprininae</taxon>
        <taxon>Cyprinus</taxon>
    </lineage>
</organism>
<dbReference type="SUPFAM" id="SSF56672">
    <property type="entry name" value="DNA/RNA polymerases"/>
    <property type="match status" value="1"/>
</dbReference>
<dbReference type="InterPro" id="IPR043502">
    <property type="entry name" value="DNA/RNA_pol_sf"/>
</dbReference>